<dbReference type="Proteomes" id="UP000663845">
    <property type="component" value="Unassembled WGS sequence"/>
</dbReference>
<protein>
    <recommendedName>
        <fullName evidence="5">RING-type domain-containing protein</fullName>
    </recommendedName>
</protein>
<dbReference type="InterPro" id="IPR013083">
    <property type="entry name" value="Znf_RING/FYVE/PHD"/>
</dbReference>
<dbReference type="SUPFAM" id="SSF57850">
    <property type="entry name" value="RING/U-box"/>
    <property type="match status" value="1"/>
</dbReference>
<feature type="domain" description="RING-type" evidence="5">
    <location>
        <begin position="21"/>
        <end position="60"/>
    </location>
</feature>
<dbReference type="SMART" id="SM00184">
    <property type="entry name" value="RING"/>
    <property type="match status" value="1"/>
</dbReference>
<dbReference type="GO" id="GO:0008270">
    <property type="term" value="F:zinc ion binding"/>
    <property type="evidence" value="ECO:0007669"/>
    <property type="project" value="UniProtKB-KW"/>
</dbReference>
<dbReference type="InterPro" id="IPR001611">
    <property type="entry name" value="Leu-rich_rpt"/>
</dbReference>
<sequence>MATNIGYKYENEESIDSNLKCAICNEPFIDPIVTQGQHSFCSQCSNLWMKPDQLTCPICRKTIFRYGLKPITMISFISMLNQVFGKCILCNQSHIQRGSFQAHIDKTCPKKIAIGTASTNDCLWTGFREELQAHLNTCRSSRRQIKERTIKNQENDIETISTCQPIFKQGIFTDNITFTFVNPALKHVSDQEIAMAVYELIINDQCTNLNLFGHYISPENFSVIASALSNNTSLKILELGQCNVNDSAVQFLATNISMHNHLECLELYDNWITDIGVEYLVNMLQLNQSLSQLKLAYNKIGNQGVSMLIKVIINHNSKLKYLNLEGNKLIDNSCIYSIFYLIKNNRALQKLNMENCNLSWYIKVLIKFYRKIFSLKNLEILL</sequence>
<keyword evidence="3" id="KW-0862">Zinc</keyword>
<dbReference type="Gene3D" id="3.30.40.10">
    <property type="entry name" value="Zinc/RING finger domain, C3HC4 (zinc finger)"/>
    <property type="match status" value="1"/>
</dbReference>
<dbReference type="PROSITE" id="PS50089">
    <property type="entry name" value="ZF_RING_2"/>
    <property type="match status" value="1"/>
</dbReference>
<reference evidence="6" key="1">
    <citation type="submission" date="2021-02" db="EMBL/GenBank/DDBJ databases">
        <authorList>
            <person name="Nowell W R."/>
        </authorList>
    </citation>
    <scope>NUCLEOTIDE SEQUENCE</scope>
</reference>
<dbReference type="CDD" id="cd16449">
    <property type="entry name" value="RING-HC"/>
    <property type="match status" value="1"/>
</dbReference>
<evidence type="ECO:0000313" key="6">
    <source>
        <dbReference type="EMBL" id="CAF0859299.1"/>
    </source>
</evidence>
<dbReference type="PANTHER" id="PTHR24111">
    <property type="entry name" value="LEUCINE-RICH REPEAT-CONTAINING PROTEIN 34"/>
    <property type="match status" value="1"/>
</dbReference>
<proteinExistence type="predicted"/>
<dbReference type="InterPro" id="IPR052201">
    <property type="entry name" value="LRR-containing_regulator"/>
</dbReference>
<dbReference type="Pfam" id="PF13920">
    <property type="entry name" value="zf-C3HC4_3"/>
    <property type="match status" value="1"/>
</dbReference>
<evidence type="ECO:0000256" key="2">
    <source>
        <dbReference type="ARBA" id="ARBA00022771"/>
    </source>
</evidence>
<accession>A0A813WCW7</accession>
<dbReference type="Pfam" id="PF13516">
    <property type="entry name" value="LRR_6"/>
    <property type="match status" value="4"/>
</dbReference>
<dbReference type="Gene3D" id="3.80.10.10">
    <property type="entry name" value="Ribonuclease Inhibitor"/>
    <property type="match status" value="1"/>
</dbReference>
<comment type="caution">
    <text evidence="6">The sequence shown here is derived from an EMBL/GenBank/DDBJ whole genome shotgun (WGS) entry which is preliminary data.</text>
</comment>
<dbReference type="SUPFAM" id="SSF52047">
    <property type="entry name" value="RNI-like"/>
    <property type="match status" value="1"/>
</dbReference>
<gene>
    <name evidence="6" type="ORF">JYZ213_LOCUS8341</name>
</gene>
<dbReference type="AlphaFoldDB" id="A0A813WCW7"/>
<dbReference type="SMART" id="SM00368">
    <property type="entry name" value="LRR_RI"/>
    <property type="match status" value="3"/>
</dbReference>
<name>A0A813WCW7_9BILA</name>
<evidence type="ECO:0000256" key="3">
    <source>
        <dbReference type="ARBA" id="ARBA00022833"/>
    </source>
</evidence>
<organism evidence="6 7">
    <name type="scientific">Adineta steineri</name>
    <dbReference type="NCBI Taxonomy" id="433720"/>
    <lineage>
        <taxon>Eukaryota</taxon>
        <taxon>Metazoa</taxon>
        <taxon>Spiralia</taxon>
        <taxon>Gnathifera</taxon>
        <taxon>Rotifera</taxon>
        <taxon>Eurotatoria</taxon>
        <taxon>Bdelloidea</taxon>
        <taxon>Adinetida</taxon>
        <taxon>Adinetidae</taxon>
        <taxon>Adineta</taxon>
    </lineage>
</organism>
<dbReference type="EMBL" id="CAJNOG010000056">
    <property type="protein sequence ID" value="CAF0859299.1"/>
    <property type="molecule type" value="Genomic_DNA"/>
</dbReference>
<keyword evidence="1" id="KW-0677">Repeat</keyword>
<keyword evidence="2 4" id="KW-0479">Metal-binding</keyword>
<evidence type="ECO:0000256" key="4">
    <source>
        <dbReference type="PROSITE-ProRule" id="PRU00175"/>
    </source>
</evidence>
<dbReference type="InterPro" id="IPR001841">
    <property type="entry name" value="Znf_RING"/>
</dbReference>
<dbReference type="PANTHER" id="PTHR24111:SF0">
    <property type="entry name" value="LEUCINE-RICH REPEAT-CONTAINING PROTEIN"/>
    <property type="match status" value="1"/>
</dbReference>
<evidence type="ECO:0000256" key="1">
    <source>
        <dbReference type="ARBA" id="ARBA00022737"/>
    </source>
</evidence>
<evidence type="ECO:0000259" key="5">
    <source>
        <dbReference type="PROSITE" id="PS50089"/>
    </source>
</evidence>
<dbReference type="InterPro" id="IPR032675">
    <property type="entry name" value="LRR_dom_sf"/>
</dbReference>
<evidence type="ECO:0000313" key="7">
    <source>
        <dbReference type="Proteomes" id="UP000663845"/>
    </source>
</evidence>
<keyword evidence="2 4" id="KW-0863">Zinc-finger</keyword>